<dbReference type="AlphaFoldDB" id="A0A1V9ZDH5"/>
<evidence type="ECO:0000259" key="9">
    <source>
        <dbReference type="PROSITE" id="PS51352"/>
    </source>
</evidence>
<feature type="domain" description="Thioredoxin" evidence="9">
    <location>
        <begin position="173"/>
        <end position="315"/>
    </location>
</feature>
<evidence type="ECO:0000313" key="10">
    <source>
        <dbReference type="EMBL" id="OQR95961.1"/>
    </source>
</evidence>
<dbReference type="Gene3D" id="2.60.40.10">
    <property type="entry name" value="Immunoglobulins"/>
    <property type="match status" value="2"/>
</dbReference>
<comment type="caution">
    <text evidence="10">The sequence shown here is derived from an EMBL/GenBank/DDBJ whole genome shotgun (WGS) entry which is preliminary data.</text>
</comment>
<dbReference type="Proteomes" id="UP000243217">
    <property type="component" value="Unassembled WGS sequence"/>
</dbReference>
<dbReference type="InterPro" id="IPR013783">
    <property type="entry name" value="Ig-like_fold"/>
</dbReference>
<evidence type="ECO:0000256" key="1">
    <source>
        <dbReference type="ARBA" id="ARBA00012612"/>
    </source>
</evidence>
<dbReference type="Gene3D" id="3.40.30.10">
    <property type="entry name" value="Glutaredoxin"/>
    <property type="match status" value="1"/>
</dbReference>
<feature type="domain" description="Fibronectin type-III" evidence="8">
    <location>
        <begin position="84"/>
        <end position="182"/>
    </location>
</feature>
<evidence type="ECO:0000259" key="8">
    <source>
        <dbReference type="PROSITE" id="PS50853"/>
    </source>
</evidence>
<dbReference type="InterPro" id="IPR036116">
    <property type="entry name" value="FN3_sf"/>
</dbReference>
<dbReference type="EMBL" id="JNBS01001998">
    <property type="protein sequence ID" value="OQR95961.1"/>
    <property type="molecule type" value="Genomic_DNA"/>
</dbReference>
<proteinExistence type="inferred from homology"/>
<dbReference type="EC" id="1.8.1.8" evidence="1"/>
<dbReference type="PANTHER" id="PTHR13871:SF96">
    <property type="entry name" value="THIOREDOXIN DOMAIN-CONTAINING PROTEIN"/>
    <property type="match status" value="1"/>
</dbReference>
<dbReference type="Pfam" id="PF13905">
    <property type="entry name" value="Thioredoxin_8"/>
    <property type="match status" value="1"/>
</dbReference>
<dbReference type="SUPFAM" id="SSF52833">
    <property type="entry name" value="Thioredoxin-like"/>
    <property type="match status" value="1"/>
</dbReference>
<dbReference type="SUPFAM" id="SSF49265">
    <property type="entry name" value="Fibronectin type III"/>
    <property type="match status" value="1"/>
</dbReference>
<dbReference type="InterPro" id="IPR052259">
    <property type="entry name" value="Nucleoredoxin-like"/>
</dbReference>
<evidence type="ECO:0000256" key="2">
    <source>
        <dbReference type="ARBA" id="ARBA00022737"/>
    </source>
</evidence>
<dbReference type="PANTHER" id="PTHR13871">
    <property type="entry name" value="THIOREDOXIN"/>
    <property type="match status" value="1"/>
</dbReference>
<dbReference type="GO" id="GO:0047134">
    <property type="term" value="F:protein-disulfide reductase [NAD(P)H] activity"/>
    <property type="evidence" value="ECO:0007669"/>
    <property type="project" value="UniProtKB-EC"/>
</dbReference>
<comment type="similarity">
    <text evidence="5">Belongs to the nucleoredoxin family.</text>
</comment>
<dbReference type="CDD" id="cd00063">
    <property type="entry name" value="FN3"/>
    <property type="match status" value="2"/>
</dbReference>
<evidence type="ECO:0000256" key="6">
    <source>
        <dbReference type="ARBA" id="ARBA00047388"/>
    </source>
</evidence>
<keyword evidence="2" id="KW-0677">Repeat</keyword>
<dbReference type="InterPro" id="IPR012336">
    <property type="entry name" value="Thioredoxin-like_fold"/>
</dbReference>
<evidence type="ECO:0000256" key="3">
    <source>
        <dbReference type="ARBA" id="ARBA00023002"/>
    </source>
</evidence>
<dbReference type="PROSITE" id="PS51352">
    <property type="entry name" value="THIOREDOXIN_2"/>
    <property type="match status" value="1"/>
</dbReference>
<accession>A0A1V9ZDH5</accession>
<dbReference type="InterPro" id="IPR036249">
    <property type="entry name" value="Thioredoxin-like_sf"/>
</dbReference>
<keyword evidence="3" id="KW-0560">Oxidoreductase</keyword>
<dbReference type="InterPro" id="IPR013766">
    <property type="entry name" value="Thioredoxin_domain"/>
</dbReference>
<reference evidence="10 11" key="1">
    <citation type="journal article" date="2014" name="Genome Biol. Evol.">
        <title>The secreted proteins of Achlya hypogyna and Thraustotheca clavata identify the ancestral oomycete secretome and reveal gene acquisitions by horizontal gene transfer.</title>
        <authorList>
            <person name="Misner I."/>
            <person name="Blouin N."/>
            <person name="Leonard G."/>
            <person name="Richards T.A."/>
            <person name="Lane C.E."/>
        </authorList>
    </citation>
    <scope>NUCLEOTIDE SEQUENCE [LARGE SCALE GENOMIC DNA]</scope>
    <source>
        <strain evidence="10 11">ATCC 34112</strain>
    </source>
</reference>
<protein>
    <recommendedName>
        <fullName evidence="1">protein-disulfide reductase</fullName>
        <ecNumber evidence="1">1.8.1.8</ecNumber>
    </recommendedName>
</protein>
<evidence type="ECO:0000256" key="4">
    <source>
        <dbReference type="ARBA" id="ARBA00023027"/>
    </source>
</evidence>
<comment type="catalytic activity">
    <reaction evidence="6">
        <text>[protein]-dithiol + NAD(+) = [protein]-disulfide + NADH + H(+)</text>
        <dbReference type="Rhea" id="RHEA:18749"/>
        <dbReference type="Rhea" id="RHEA-COMP:10593"/>
        <dbReference type="Rhea" id="RHEA-COMP:10594"/>
        <dbReference type="ChEBI" id="CHEBI:15378"/>
        <dbReference type="ChEBI" id="CHEBI:29950"/>
        <dbReference type="ChEBI" id="CHEBI:50058"/>
        <dbReference type="ChEBI" id="CHEBI:57540"/>
        <dbReference type="ChEBI" id="CHEBI:57945"/>
        <dbReference type="EC" id="1.8.1.8"/>
    </reaction>
</comment>
<organism evidence="10 11">
    <name type="scientific">Thraustotheca clavata</name>
    <dbReference type="NCBI Taxonomy" id="74557"/>
    <lineage>
        <taxon>Eukaryota</taxon>
        <taxon>Sar</taxon>
        <taxon>Stramenopiles</taxon>
        <taxon>Oomycota</taxon>
        <taxon>Saprolegniomycetes</taxon>
        <taxon>Saprolegniales</taxon>
        <taxon>Achlyaceae</taxon>
        <taxon>Thraustotheca</taxon>
    </lineage>
</organism>
<keyword evidence="11" id="KW-1185">Reference proteome</keyword>
<name>A0A1V9ZDH5_9STRA</name>
<dbReference type="STRING" id="74557.A0A1V9ZDH5"/>
<sequence>MFVLDFDASTVTLFWADAKSSAYDVEWKKADNLVWNPLSLKSTLMKKKNMEAGQLYNFRVKAIGDADFGEVLEWEHPSVDNNQPPAPSVAIEIMTTDVKLASATIQWSAVSNASKYEVQYLLMDGFTSWTTATNSVSSTAIKKKNLVNNGHAYGFRYRAYDIDHWGMWSRTAGPIMPPTPALALNRALAPQLLSKTGEMVPAASLGGKVIGLYFSAHWCGPCRQFTPMLAQFYNTMKSVGKPFEVVFVSADHNEKQFNSYYNEMPWLAIPYQSSEREELQETHQIQGIPTFKILNSSGQVVDGDARQRPMNAQTFDAWYSQCYHN</sequence>
<dbReference type="InterPro" id="IPR003961">
    <property type="entry name" value="FN3_dom"/>
</dbReference>
<dbReference type="OrthoDB" id="409136at2759"/>
<gene>
    <name evidence="10" type="ORF">THRCLA_22037</name>
</gene>
<evidence type="ECO:0000256" key="7">
    <source>
        <dbReference type="ARBA" id="ARBA00047804"/>
    </source>
</evidence>
<dbReference type="PROSITE" id="PS50853">
    <property type="entry name" value="FN3"/>
    <property type="match status" value="1"/>
</dbReference>
<evidence type="ECO:0000256" key="5">
    <source>
        <dbReference type="ARBA" id="ARBA00025782"/>
    </source>
</evidence>
<evidence type="ECO:0000313" key="11">
    <source>
        <dbReference type="Proteomes" id="UP000243217"/>
    </source>
</evidence>
<comment type="catalytic activity">
    <reaction evidence="7">
        <text>[protein]-dithiol + NADP(+) = [protein]-disulfide + NADPH + H(+)</text>
        <dbReference type="Rhea" id="RHEA:18753"/>
        <dbReference type="Rhea" id="RHEA-COMP:10593"/>
        <dbReference type="Rhea" id="RHEA-COMP:10594"/>
        <dbReference type="ChEBI" id="CHEBI:15378"/>
        <dbReference type="ChEBI" id="CHEBI:29950"/>
        <dbReference type="ChEBI" id="CHEBI:50058"/>
        <dbReference type="ChEBI" id="CHEBI:57783"/>
        <dbReference type="ChEBI" id="CHEBI:58349"/>
        <dbReference type="EC" id="1.8.1.8"/>
    </reaction>
</comment>
<keyword evidence="4" id="KW-0520">NAD</keyword>